<evidence type="ECO:0000256" key="1">
    <source>
        <dbReference type="ARBA" id="ARBA00004370"/>
    </source>
</evidence>
<keyword evidence="4" id="KW-0249">Electron transport</keyword>
<dbReference type="Proteomes" id="UP001140510">
    <property type="component" value="Unassembled WGS sequence"/>
</dbReference>
<evidence type="ECO:0000259" key="8">
    <source>
        <dbReference type="PROSITE" id="PS50939"/>
    </source>
</evidence>
<keyword evidence="3 7" id="KW-0812">Transmembrane</keyword>
<dbReference type="AlphaFoldDB" id="A0A9W8ZAZ0"/>
<protein>
    <recommendedName>
        <fullName evidence="8">Cytochrome b561 domain-containing protein</fullName>
    </recommendedName>
</protein>
<dbReference type="OrthoDB" id="19261at2759"/>
<reference evidence="9" key="1">
    <citation type="submission" date="2022-10" db="EMBL/GenBank/DDBJ databases">
        <title>Tapping the CABI collections for fungal endophytes: first genome assemblies for Collariella, Neodidymelliopsis, Ascochyta clinopodiicola, Didymella pomorum, Didymosphaeria variabile, Neocosmospora piperis and Neocucurbitaria cava.</title>
        <authorList>
            <person name="Hill R."/>
        </authorList>
    </citation>
    <scope>NUCLEOTIDE SEQUENCE</scope>
    <source>
        <strain evidence="9">IMI 355091</strain>
    </source>
</reference>
<feature type="transmembrane region" description="Helical" evidence="7">
    <location>
        <begin position="175"/>
        <end position="194"/>
    </location>
</feature>
<dbReference type="Pfam" id="PF10348">
    <property type="entry name" value="DUF2427"/>
    <property type="match status" value="1"/>
</dbReference>
<dbReference type="SMART" id="SM00665">
    <property type="entry name" value="B561"/>
    <property type="match status" value="1"/>
</dbReference>
<dbReference type="EMBL" id="JAPEVA010000068">
    <property type="protein sequence ID" value="KAJ4401862.1"/>
    <property type="molecule type" value="Genomic_DNA"/>
</dbReference>
<dbReference type="GO" id="GO:0016020">
    <property type="term" value="C:membrane"/>
    <property type="evidence" value="ECO:0007669"/>
    <property type="project" value="UniProtKB-SubCell"/>
</dbReference>
<evidence type="ECO:0000313" key="9">
    <source>
        <dbReference type="EMBL" id="KAJ4401862.1"/>
    </source>
</evidence>
<dbReference type="Gene3D" id="1.20.120.1770">
    <property type="match status" value="1"/>
</dbReference>
<feature type="transmembrane region" description="Helical" evidence="7">
    <location>
        <begin position="240"/>
        <end position="259"/>
    </location>
</feature>
<comment type="subcellular location">
    <subcellularLocation>
        <location evidence="1">Membrane</location>
    </subcellularLocation>
</comment>
<comment type="caution">
    <text evidence="9">The sequence shown here is derived from an EMBL/GenBank/DDBJ whole genome shotgun (WGS) entry which is preliminary data.</text>
</comment>
<dbReference type="InterPro" id="IPR006593">
    <property type="entry name" value="Cyt_b561/ferric_Rdtase_TM"/>
</dbReference>
<keyword evidence="6 7" id="KW-0472">Membrane</keyword>
<keyword evidence="2" id="KW-0813">Transport</keyword>
<evidence type="ECO:0000256" key="6">
    <source>
        <dbReference type="ARBA" id="ARBA00023136"/>
    </source>
</evidence>
<proteinExistence type="predicted"/>
<name>A0A9W8ZAZ0_9PLEO</name>
<sequence length="292" mass="31564">MNGSRYYTVSVHCKNITALGKGEGKLGLTNTKQPFLYAWGPTDDSISSASKSASIKRHVAYGNFWMDMTAATSSDTGEVALPTSAALLSTQNAGADGQAESDGDKVGPAHAAIMLAAYVIIFPLGAILLRFLESVKAHYIVQTLGLLATIIGAGVGIYLSTMYNHSKDISSGHQVFGLVLTVLLFAQWATGFYHHLRFRKYRQSTVFGKVHLYVGPALVLGGIINGFTGFNFSSESHNNVYYGIVVAVVIVVVLALLGWKRWSNKLAKRDGTSSDEWFHESYAMSGAPNNNW</sequence>
<evidence type="ECO:0000256" key="3">
    <source>
        <dbReference type="ARBA" id="ARBA00022692"/>
    </source>
</evidence>
<evidence type="ECO:0000313" key="10">
    <source>
        <dbReference type="Proteomes" id="UP001140510"/>
    </source>
</evidence>
<keyword evidence="10" id="KW-1185">Reference proteome</keyword>
<feature type="transmembrane region" description="Helical" evidence="7">
    <location>
        <begin position="111"/>
        <end position="132"/>
    </location>
</feature>
<dbReference type="PANTHER" id="PTHR47797">
    <property type="entry name" value="DEHYDROGENASE, PUTATIVE (AFU_ORTHOLOGUE AFUA_8G05805)-RELATED"/>
    <property type="match status" value="1"/>
</dbReference>
<evidence type="ECO:0000256" key="5">
    <source>
        <dbReference type="ARBA" id="ARBA00022989"/>
    </source>
</evidence>
<dbReference type="CDD" id="cd08760">
    <property type="entry name" value="Cyt_b561_FRRS1_like"/>
    <property type="match status" value="1"/>
</dbReference>
<dbReference type="PROSITE" id="PS50939">
    <property type="entry name" value="CYTOCHROME_B561"/>
    <property type="match status" value="1"/>
</dbReference>
<organism evidence="9 10">
    <name type="scientific">Didymella pomorum</name>
    <dbReference type="NCBI Taxonomy" id="749634"/>
    <lineage>
        <taxon>Eukaryota</taxon>
        <taxon>Fungi</taxon>
        <taxon>Dikarya</taxon>
        <taxon>Ascomycota</taxon>
        <taxon>Pezizomycotina</taxon>
        <taxon>Dothideomycetes</taxon>
        <taxon>Pleosporomycetidae</taxon>
        <taxon>Pleosporales</taxon>
        <taxon>Pleosporineae</taxon>
        <taxon>Didymellaceae</taxon>
        <taxon>Didymella</taxon>
    </lineage>
</organism>
<keyword evidence="5 7" id="KW-1133">Transmembrane helix</keyword>
<evidence type="ECO:0000256" key="7">
    <source>
        <dbReference type="SAM" id="Phobius"/>
    </source>
</evidence>
<dbReference type="SUPFAM" id="SSF49344">
    <property type="entry name" value="CBD9-like"/>
    <property type="match status" value="1"/>
</dbReference>
<dbReference type="Gene3D" id="2.60.40.1210">
    <property type="entry name" value="Cellobiose dehydrogenase, cytochrome domain"/>
    <property type="match status" value="1"/>
</dbReference>
<evidence type="ECO:0000256" key="4">
    <source>
        <dbReference type="ARBA" id="ARBA00022982"/>
    </source>
</evidence>
<gene>
    <name evidence="9" type="ORF">N0V91_007645</name>
</gene>
<feature type="transmembrane region" description="Helical" evidence="7">
    <location>
        <begin position="144"/>
        <end position="163"/>
    </location>
</feature>
<accession>A0A9W8ZAZ0</accession>
<dbReference type="PANTHER" id="PTHR47797:SF1">
    <property type="entry name" value="CYTOCHROME B561 DOMAIN-CONTAINING PROTEIN-RELATED"/>
    <property type="match status" value="1"/>
</dbReference>
<dbReference type="InterPro" id="IPR018825">
    <property type="entry name" value="DUF2427"/>
</dbReference>
<feature type="domain" description="Cytochrome b561" evidence="8">
    <location>
        <begin position="72"/>
        <end position="265"/>
    </location>
</feature>
<evidence type="ECO:0000256" key="2">
    <source>
        <dbReference type="ARBA" id="ARBA00022448"/>
    </source>
</evidence>
<feature type="transmembrane region" description="Helical" evidence="7">
    <location>
        <begin position="206"/>
        <end position="228"/>
    </location>
</feature>